<accession>A0A369ABW9</accession>
<protein>
    <submittedName>
        <fullName evidence="1">Uncharacterized protein</fullName>
    </submittedName>
</protein>
<gene>
    <name evidence="1" type="ORF">DES35_101874</name>
</gene>
<reference evidence="1 2" key="1">
    <citation type="submission" date="2018-07" db="EMBL/GenBank/DDBJ databases">
        <title>Genomic Encyclopedia of Type Strains, Phase IV (KMG-IV): sequencing the most valuable type-strain genomes for metagenomic binning, comparative biology and taxonomic classification.</title>
        <authorList>
            <person name="Goeker M."/>
        </authorList>
    </citation>
    <scope>NUCLEOTIDE SEQUENCE [LARGE SCALE GENOMIC DNA]</scope>
    <source>
        <strain evidence="1 2">DSM 21410</strain>
    </source>
</reference>
<evidence type="ECO:0000313" key="2">
    <source>
        <dbReference type="Proteomes" id="UP000253517"/>
    </source>
</evidence>
<evidence type="ECO:0000313" key="1">
    <source>
        <dbReference type="EMBL" id="RCX05587.1"/>
    </source>
</evidence>
<dbReference type="RefSeq" id="WP_037356528.1">
    <property type="nucleotide sequence ID" value="NZ_BHZF01000001.1"/>
</dbReference>
<dbReference type="EMBL" id="QPJS01000001">
    <property type="protein sequence ID" value="RCX05587.1"/>
    <property type="molecule type" value="Genomic_DNA"/>
</dbReference>
<organism evidence="1 2">
    <name type="scientific">Schleiferia thermophila</name>
    <dbReference type="NCBI Taxonomy" id="884107"/>
    <lineage>
        <taxon>Bacteria</taxon>
        <taxon>Pseudomonadati</taxon>
        <taxon>Bacteroidota</taxon>
        <taxon>Flavobacteriia</taxon>
        <taxon>Flavobacteriales</taxon>
        <taxon>Schleiferiaceae</taxon>
        <taxon>Schleiferia</taxon>
    </lineage>
</organism>
<name>A0A369ABW9_9FLAO</name>
<dbReference type="Proteomes" id="UP000253517">
    <property type="component" value="Unassembled WGS sequence"/>
</dbReference>
<dbReference type="AlphaFoldDB" id="A0A369ABW9"/>
<proteinExistence type="predicted"/>
<sequence>MKNNLLKFFLIKILLLWSCSVKKGAEVKTINKLPTLEFYDDVIIISDQSLLPDNRRDVGTIQVTHSDYHDVPCGWIERLTAAQLEARKYGGNLILLDKITGHVNLATNSCGVISGYVYNVDESTLYRLKNQRINGGLRNKYDFARVVFIKPTFATNYSIYVNKENLGLIKGGEIVEYKTKNKELLVIWAKTDRKSKLVMNVEPGYDYFVLCNELPMGLLLPTVQFVTLQPEVAIDLINRMKR</sequence>
<keyword evidence="2" id="KW-1185">Reference proteome</keyword>
<comment type="caution">
    <text evidence="1">The sequence shown here is derived from an EMBL/GenBank/DDBJ whole genome shotgun (WGS) entry which is preliminary data.</text>
</comment>